<protein>
    <submittedName>
        <fullName evidence="6">AcrR family transcriptional regulator</fullName>
    </submittedName>
</protein>
<dbReference type="EMBL" id="JACHNF010000001">
    <property type="protein sequence ID" value="MBB5977811.1"/>
    <property type="molecule type" value="Genomic_DNA"/>
</dbReference>
<dbReference type="InterPro" id="IPR041347">
    <property type="entry name" value="MftR_C"/>
</dbReference>
<dbReference type="InterPro" id="IPR023772">
    <property type="entry name" value="DNA-bd_HTH_TetR-type_CS"/>
</dbReference>
<dbReference type="RefSeq" id="WP_184831957.1">
    <property type="nucleotide sequence ID" value="NZ_BAAAVN010000011.1"/>
</dbReference>
<organism evidence="6 7">
    <name type="scientific">Kribbella solani</name>
    <dbReference type="NCBI Taxonomy" id="236067"/>
    <lineage>
        <taxon>Bacteria</taxon>
        <taxon>Bacillati</taxon>
        <taxon>Actinomycetota</taxon>
        <taxon>Actinomycetes</taxon>
        <taxon>Propionibacteriales</taxon>
        <taxon>Kribbellaceae</taxon>
        <taxon>Kribbella</taxon>
    </lineage>
</organism>
<dbReference type="PRINTS" id="PR00455">
    <property type="entry name" value="HTHTETR"/>
</dbReference>
<evidence type="ECO:0000256" key="2">
    <source>
        <dbReference type="ARBA" id="ARBA00023125"/>
    </source>
</evidence>
<dbReference type="PROSITE" id="PS01081">
    <property type="entry name" value="HTH_TETR_1"/>
    <property type="match status" value="1"/>
</dbReference>
<feature type="domain" description="HTH tetR-type" evidence="5">
    <location>
        <begin position="6"/>
        <end position="66"/>
    </location>
</feature>
<evidence type="ECO:0000313" key="7">
    <source>
        <dbReference type="Proteomes" id="UP000558997"/>
    </source>
</evidence>
<dbReference type="Gene3D" id="1.10.357.10">
    <property type="entry name" value="Tetracycline Repressor, domain 2"/>
    <property type="match status" value="1"/>
</dbReference>
<comment type="caution">
    <text evidence="6">The sequence shown here is derived from an EMBL/GenBank/DDBJ whole genome shotgun (WGS) entry which is preliminary data.</text>
</comment>
<feature type="DNA-binding region" description="H-T-H motif" evidence="4">
    <location>
        <begin position="29"/>
        <end position="48"/>
    </location>
</feature>
<evidence type="ECO:0000259" key="5">
    <source>
        <dbReference type="PROSITE" id="PS50977"/>
    </source>
</evidence>
<dbReference type="GO" id="GO:0003700">
    <property type="term" value="F:DNA-binding transcription factor activity"/>
    <property type="evidence" value="ECO:0007669"/>
    <property type="project" value="TreeGrafter"/>
</dbReference>
<dbReference type="InterPro" id="IPR050109">
    <property type="entry name" value="HTH-type_TetR-like_transc_reg"/>
</dbReference>
<dbReference type="GO" id="GO:0000976">
    <property type="term" value="F:transcription cis-regulatory region binding"/>
    <property type="evidence" value="ECO:0007669"/>
    <property type="project" value="TreeGrafter"/>
</dbReference>
<evidence type="ECO:0000256" key="1">
    <source>
        <dbReference type="ARBA" id="ARBA00023015"/>
    </source>
</evidence>
<keyword evidence="2 4" id="KW-0238">DNA-binding</keyword>
<gene>
    <name evidence="6" type="ORF">HDA44_001152</name>
</gene>
<dbReference type="Pfam" id="PF17754">
    <property type="entry name" value="TetR_C_14"/>
    <property type="match status" value="1"/>
</dbReference>
<keyword evidence="3" id="KW-0804">Transcription</keyword>
<dbReference type="InterPro" id="IPR001647">
    <property type="entry name" value="HTH_TetR"/>
</dbReference>
<keyword evidence="1" id="KW-0805">Transcription regulation</keyword>
<sequence>MGRWEPGAAGRLREAALALYAERGYDGTTVADIADRAGVTARTFFRHFADKREVLFAGSEQLEQHMVKALAEAPASATPMKAVAAAVLASSDFFDTIPPEYSRRRQAVISSTPELRERELIKLATLTSALTRALLDRGVEPDVAALAAETGVAVFRVAFGRWIAAPETPEAVPFAAVIRSTLENLAGLTT</sequence>
<evidence type="ECO:0000256" key="4">
    <source>
        <dbReference type="PROSITE-ProRule" id="PRU00335"/>
    </source>
</evidence>
<name>A0A841DIU6_9ACTN</name>
<keyword evidence="7" id="KW-1185">Reference proteome</keyword>
<proteinExistence type="predicted"/>
<dbReference type="Proteomes" id="UP000558997">
    <property type="component" value="Unassembled WGS sequence"/>
</dbReference>
<evidence type="ECO:0000256" key="3">
    <source>
        <dbReference type="ARBA" id="ARBA00023163"/>
    </source>
</evidence>
<evidence type="ECO:0000313" key="6">
    <source>
        <dbReference type="EMBL" id="MBB5977811.1"/>
    </source>
</evidence>
<dbReference type="InterPro" id="IPR009057">
    <property type="entry name" value="Homeodomain-like_sf"/>
</dbReference>
<dbReference type="AlphaFoldDB" id="A0A841DIU6"/>
<dbReference type="PANTHER" id="PTHR30055:SF238">
    <property type="entry name" value="MYCOFACTOCIN BIOSYNTHESIS TRANSCRIPTIONAL REGULATOR MFTR-RELATED"/>
    <property type="match status" value="1"/>
</dbReference>
<reference evidence="6 7" key="1">
    <citation type="submission" date="2020-08" db="EMBL/GenBank/DDBJ databases">
        <title>Sequencing the genomes of 1000 actinobacteria strains.</title>
        <authorList>
            <person name="Klenk H.-P."/>
        </authorList>
    </citation>
    <scope>NUCLEOTIDE SEQUENCE [LARGE SCALE GENOMIC DNA]</scope>
    <source>
        <strain evidence="6 7">DSM 17294</strain>
    </source>
</reference>
<dbReference type="PROSITE" id="PS50977">
    <property type="entry name" value="HTH_TETR_2"/>
    <property type="match status" value="1"/>
</dbReference>
<accession>A0A841DIU6</accession>
<dbReference type="PANTHER" id="PTHR30055">
    <property type="entry name" value="HTH-TYPE TRANSCRIPTIONAL REGULATOR RUTR"/>
    <property type="match status" value="1"/>
</dbReference>
<dbReference type="Pfam" id="PF00440">
    <property type="entry name" value="TetR_N"/>
    <property type="match status" value="1"/>
</dbReference>
<dbReference type="SUPFAM" id="SSF46689">
    <property type="entry name" value="Homeodomain-like"/>
    <property type="match status" value="1"/>
</dbReference>